<dbReference type="Pfam" id="PF00848">
    <property type="entry name" value="Ring_hydroxyl_A"/>
    <property type="match status" value="1"/>
</dbReference>
<comment type="caution">
    <text evidence="10">The sequence shown here is derived from an EMBL/GenBank/DDBJ whole genome shotgun (WGS) entry which is preliminary data.</text>
</comment>
<comment type="catalytic activity">
    <reaction evidence="8">
        <text>choline + 2 reduced [2Fe-2S]-[ferredoxin] + O2 + 2 H(+) = betaine aldehyde hydrate + 2 oxidized [2Fe-2S]-[ferredoxin] + H2O</text>
        <dbReference type="Rhea" id="RHEA:17769"/>
        <dbReference type="Rhea" id="RHEA-COMP:10000"/>
        <dbReference type="Rhea" id="RHEA-COMP:10001"/>
        <dbReference type="ChEBI" id="CHEBI:15354"/>
        <dbReference type="ChEBI" id="CHEBI:15377"/>
        <dbReference type="ChEBI" id="CHEBI:15378"/>
        <dbReference type="ChEBI" id="CHEBI:15379"/>
        <dbReference type="ChEBI" id="CHEBI:15870"/>
        <dbReference type="ChEBI" id="CHEBI:33737"/>
        <dbReference type="ChEBI" id="CHEBI:33738"/>
        <dbReference type="EC" id="1.14.15.7"/>
    </reaction>
</comment>
<proteinExistence type="inferred from homology"/>
<evidence type="ECO:0000259" key="9">
    <source>
        <dbReference type="Pfam" id="PF00848"/>
    </source>
</evidence>
<comment type="pathway">
    <text evidence="3">Amine and polyamine biosynthesis; betaine biosynthesis via choline pathway; betaine aldehyde from choline (monooxygenase route): step 1/1.</text>
</comment>
<dbReference type="InterPro" id="IPR015879">
    <property type="entry name" value="Ring_hydroxy_dOase_asu_C_dom"/>
</dbReference>
<sequence>VFCDNYLDGGYHVPFAHKDLADGLNLASYSTEIFERVSIQSCTTDAVSNRLGESALYAFVYPNFMINRYGPWMDTNLVIPLEASKCLVIFNYFLDPSLVGDKKFVEQSLLDSEAVQIEDIFLCEGVQKGLESPAFYKGRYVPTVEMAMHHFHCLLQKDLLSTV</sequence>
<evidence type="ECO:0000256" key="7">
    <source>
        <dbReference type="ARBA" id="ARBA00034078"/>
    </source>
</evidence>
<evidence type="ECO:0000256" key="6">
    <source>
        <dbReference type="ARBA" id="ARBA00014931"/>
    </source>
</evidence>
<evidence type="ECO:0000313" key="11">
    <source>
        <dbReference type="Proteomes" id="UP000825935"/>
    </source>
</evidence>
<evidence type="ECO:0000256" key="5">
    <source>
        <dbReference type="ARBA" id="ARBA00012763"/>
    </source>
</evidence>
<accession>A0A8T2U0B0</accession>
<protein>
    <recommendedName>
        <fullName evidence="6">Choline monooxygenase, chloroplastic</fullName>
        <ecNumber evidence="5">1.14.15.7</ecNumber>
    </recommendedName>
</protein>
<evidence type="ECO:0000256" key="2">
    <source>
        <dbReference type="ARBA" id="ARBA00002149"/>
    </source>
</evidence>
<evidence type="ECO:0000256" key="1">
    <source>
        <dbReference type="ARBA" id="ARBA00001962"/>
    </source>
</evidence>
<dbReference type="PANTHER" id="PTHR43756">
    <property type="entry name" value="CHOLINE MONOOXYGENASE, CHLOROPLASTIC"/>
    <property type="match status" value="1"/>
</dbReference>
<dbReference type="EMBL" id="CM035415">
    <property type="protein sequence ID" value="KAH7427044.1"/>
    <property type="molecule type" value="Genomic_DNA"/>
</dbReference>
<comment type="similarity">
    <text evidence="4">Belongs to the choline monooxygenase family.</text>
</comment>
<comment type="cofactor">
    <cofactor evidence="1">
        <name>Fe cation</name>
        <dbReference type="ChEBI" id="CHEBI:24875"/>
    </cofactor>
</comment>
<dbReference type="AlphaFoldDB" id="A0A8T2U0B0"/>
<feature type="domain" description="Aromatic-ring-hydroxylating dioxygenase alpha subunit C-terminal" evidence="9">
    <location>
        <begin position="50"/>
        <end position="156"/>
    </location>
</feature>
<keyword evidence="11" id="KW-1185">Reference proteome</keyword>
<dbReference type="OrthoDB" id="426882at2759"/>
<dbReference type="OMA" id="EMPVHAF"/>
<dbReference type="GO" id="GO:0051537">
    <property type="term" value="F:2 iron, 2 sulfur cluster binding"/>
    <property type="evidence" value="ECO:0007669"/>
    <property type="project" value="InterPro"/>
</dbReference>
<dbReference type="InterPro" id="IPR001663">
    <property type="entry name" value="Rng_hydr_dOase-A"/>
</dbReference>
<dbReference type="EC" id="1.14.15.7" evidence="5"/>
<evidence type="ECO:0000313" key="10">
    <source>
        <dbReference type="EMBL" id="KAH7427044.1"/>
    </source>
</evidence>
<evidence type="ECO:0000256" key="4">
    <source>
        <dbReference type="ARBA" id="ARBA00010848"/>
    </source>
</evidence>
<comment type="function">
    <text evidence="2">Catalyzes the first step of the osmoprotectant glycine betaine synthesis.</text>
</comment>
<feature type="non-terminal residue" evidence="10">
    <location>
        <position position="1"/>
    </location>
</feature>
<dbReference type="Proteomes" id="UP000825935">
    <property type="component" value="Chromosome 10"/>
</dbReference>
<name>A0A8T2U0B0_CERRI</name>
<dbReference type="PANTHER" id="PTHR43756:SF5">
    <property type="entry name" value="CHOLINE MONOOXYGENASE, CHLOROPLASTIC"/>
    <property type="match status" value="1"/>
</dbReference>
<evidence type="ECO:0000256" key="8">
    <source>
        <dbReference type="ARBA" id="ARBA00049097"/>
    </source>
</evidence>
<gene>
    <name evidence="10" type="ORF">KP509_10G027900</name>
</gene>
<dbReference type="Gene3D" id="3.90.380.10">
    <property type="entry name" value="Naphthalene 1,2-dioxygenase Alpha Subunit, Chain A, domain 1"/>
    <property type="match status" value="1"/>
</dbReference>
<dbReference type="GO" id="GO:0019133">
    <property type="term" value="F:choline monooxygenase activity"/>
    <property type="evidence" value="ECO:0007669"/>
    <property type="project" value="UniProtKB-EC"/>
</dbReference>
<dbReference type="SUPFAM" id="SSF55961">
    <property type="entry name" value="Bet v1-like"/>
    <property type="match status" value="1"/>
</dbReference>
<reference evidence="10" key="1">
    <citation type="submission" date="2021-08" db="EMBL/GenBank/DDBJ databases">
        <title>WGS assembly of Ceratopteris richardii.</title>
        <authorList>
            <person name="Marchant D.B."/>
            <person name="Chen G."/>
            <person name="Jenkins J."/>
            <person name="Shu S."/>
            <person name="Leebens-Mack J."/>
            <person name="Grimwood J."/>
            <person name="Schmutz J."/>
            <person name="Soltis P."/>
            <person name="Soltis D."/>
            <person name="Chen Z.-H."/>
        </authorList>
    </citation>
    <scope>NUCLEOTIDE SEQUENCE</scope>
    <source>
        <strain evidence="10">Whitten #5841</strain>
        <tissue evidence="10">Leaf</tissue>
    </source>
</reference>
<organism evidence="10 11">
    <name type="scientific">Ceratopteris richardii</name>
    <name type="common">Triangle waterfern</name>
    <dbReference type="NCBI Taxonomy" id="49495"/>
    <lineage>
        <taxon>Eukaryota</taxon>
        <taxon>Viridiplantae</taxon>
        <taxon>Streptophyta</taxon>
        <taxon>Embryophyta</taxon>
        <taxon>Tracheophyta</taxon>
        <taxon>Polypodiopsida</taxon>
        <taxon>Polypodiidae</taxon>
        <taxon>Polypodiales</taxon>
        <taxon>Pteridineae</taxon>
        <taxon>Pteridaceae</taxon>
        <taxon>Parkerioideae</taxon>
        <taxon>Ceratopteris</taxon>
    </lineage>
</organism>
<evidence type="ECO:0000256" key="3">
    <source>
        <dbReference type="ARBA" id="ARBA00004866"/>
    </source>
</evidence>
<dbReference type="GO" id="GO:0005506">
    <property type="term" value="F:iron ion binding"/>
    <property type="evidence" value="ECO:0007669"/>
    <property type="project" value="InterPro"/>
</dbReference>
<comment type="cofactor">
    <cofactor evidence="7">
        <name>[2Fe-2S] cluster</name>
        <dbReference type="ChEBI" id="CHEBI:190135"/>
    </cofactor>
</comment>